<dbReference type="GO" id="GO:0006612">
    <property type="term" value="P:protein targeting to membrane"/>
    <property type="evidence" value="ECO:0000318"/>
    <property type="project" value="GO_Central"/>
</dbReference>
<keyword evidence="6 8" id="KW-0472">Membrane</keyword>
<dbReference type="GO" id="GO:0005794">
    <property type="term" value="C:Golgi apparatus"/>
    <property type="evidence" value="ECO:0000318"/>
    <property type="project" value="GO_Central"/>
</dbReference>
<evidence type="ECO:0000259" key="9">
    <source>
        <dbReference type="Pfam" id="PF01529"/>
    </source>
</evidence>
<evidence type="ECO:0000256" key="7">
    <source>
        <dbReference type="ARBA" id="ARBA00023315"/>
    </source>
</evidence>
<evidence type="ECO:0000256" key="4">
    <source>
        <dbReference type="ARBA" id="ARBA00022692"/>
    </source>
</evidence>
<dbReference type="GO" id="GO:0005783">
    <property type="term" value="C:endoplasmic reticulum"/>
    <property type="evidence" value="ECO:0000318"/>
    <property type="project" value="GO_Central"/>
</dbReference>
<dbReference type="GO" id="GO:0019706">
    <property type="term" value="F:protein-cysteine S-palmitoyltransferase activity"/>
    <property type="evidence" value="ECO:0000318"/>
    <property type="project" value="GO_Central"/>
</dbReference>
<dbReference type="eggNOG" id="KOG1313">
    <property type="taxonomic scope" value="Eukaryota"/>
</dbReference>
<dbReference type="Gramene" id="ERN12295">
    <property type="protein sequence ID" value="ERN12295"/>
    <property type="gene ID" value="AMTR_s00025p00025470"/>
</dbReference>
<feature type="transmembrane region" description="Helical" evidence="8">
    <location>
        <begin position="191"/>
        <end position="216"/>
    </location>
</feature>
<feature type="domain" description="Palmitoyltransferase DHHC" evidence="9">
    <location>
        <begin position="145"/>
        <end position="296"/>
    </location>
</feature>
<keyword evidence="3 8" id="KW-0808">Transferase</keyword>
<feature type="transmembrane region" description="Helical" evidence="8">
    <location>
        <begin position="65"/>
        <end position="86"/>
    </location>
</feature>
<name>W1PXW1_AMBTC</name>
<evidence type="ECO:0000256" key="2">
    <source>
        <dbReference type="ARBA" id="ARBA00008574"/>
    </source>
</evidence>
<comment type="similarity">
    <text evidence="2 8">Belongs to the DHHC palmitoyltransferase family.</text>
</comment>
<gene>
    <name evidence="10" type="ORF">AMTR_s00025p00025470</name>
</gene>
<dbReference type="EC" id="2.3.1.225" evidence="8"/>
<dbReference type="OMA" id="MIYASIM"/>
<organism evidence="10 11">
    <name type="scientific">Amborella trichopoda</name>
    <dbReference type="NCBI Taxonomy" id="13333"/>
    <lineage>
        <taxon>Eukaryota</taxon>
        <taxon>Viridiplantae</taxon>
        <taxon>Streptophyta</taxon>
        <taxon>Embryophyta</taxon>
        <taxon>Tracheophyta</taxon>
        <taxon>Spermatophyta</taxon>
        <taxon>Magnoliopsida</taxon>
        <taxon>Amborellales</taxon>
        <taxon>Amborellaceae</taxon>
        <taxon>Amborella</taxon>
    </lineage>
</organism>
<sequence>MNNQQEDHYIATISETNEKICWGCGMRLLLPPYTPIFKCGWCGAITDQNLQDRCSSWWRRLRDRLLVTGLLFFMLFVICGGIWAVYPVVFSFSFGWIVFHLLTTVSFSIVTIVSFISVAFQSAASPLNVLWGSLEVVRKGALENFTFCHYCGKPKSPRMHHCRTCGTCIMDMDHHCPFIGNCIGAANHHNFIIFLALVVISNLYAFIMSIMASAYIWPSLGHEAFGSVARLRMLDVVGIFSELARALSSAALLLSLRGMVLMYLCIASFSVQLGICLLLWQQLQLIYEGRTYINHMGYWNGGTNERGWQNIRRFFDSQKSVFLFVCGSMRSAEKTHKR</sequence>
<dbReference type="EMBL" id="KI392614">
    <property type="protein sequence ID" value="ERN12295.1"/>
    <property type="molecule type" value="Genomic_DNA"/>
</dbReference>
<keyword evidence="11" id="KW-1185">Reference proteome</keyword>
<evidence type="ECO:0000256" key="6">
    <source>
        <dbReference type="ARBA" id="ARBA00023136"/>
    </source>
</evidence>
<feature type="transmembrane region" description="Helical" evidence="8">
    <location>
        <begin position="261"/>
        <end position="280"/>
    </location>
</feature>
<dbReference type="Proteomes" id="UP000017836">
    <property type="component" value="Unassembled WGS sequence"/>
</dbReference>
<dbReference type="AlphaFoldDB" id="W1PXW1"/>
<keyword evidence="5 8" id="KW-1133">Transmembrane helix</keyword>
<comment type="catalytic activity">
    <reaction evidence="8">
        <text>L-cysteinyl-[protein] + hexadecanoyl-CoA = S-hexadecanoyl-L-cysteinyl-[protein] + CoA</text>
        <dbReference type="Rhea" id="RHEA:36683"/>
        <dbReference type="Rhea" id="RHEA-COMP:10131"/>
        <dbReference type="Rhea" id="RHEA-COMP:11032"/>
        <dbReference type="ChEBI" id="CHEBI:29950"/>
        <dbReference type="ChEBI" id="CHEBI:57287"/>
        <dbReference type="ChEBI" id="CHEBI:57379"/>
        <dbReference type="ChEBI" id="CHEBI:74151"/>
        <dbReference type="EC" id="2.3.1.225"/>
    </reaction>
</comment>
<dbReference type="GO" id="GO:0016020">
    <property type="term" value="C:membrane"/>
    <property type="evidence" value="ECO:0007669"/>
    <property type="project" value="UniProtKB-SubCell"/>
</dbReference>
<accession>W1PXW1</accession>
<dbReference type="PANTHER" id="PTHR12246">
    <property type="entry name" value="PALMITOYLTRANSFERASE ZDHHC16"/>
    <property type="match status" value="1"/>
</dbReference>
<evidence type="ECO:0000256" key="1">
    <source>
        <dbReference type="ARBA" id="ARBA00004141"/>
    </source>
</evidence>
<dbReference type="InterPro" id="IPR039859">
    <property type="entry name" value="PFA4/ZDH16/20/ERF2-like"/>
</dbReference>
<feature type="transmembrane region" description="Helical" evidence="8">
    <location>
        <begin position="92"/>
        <end position="120"/>
    </location>
</feature>
<evidence type="ECO:0000256" key="3">
    <source>
        <dbReference type="ARBA" id="ARBA00022679"/>
    </source>
</evidence>
<comment type="subcellular location">
    <subcellularLocation>
        <location evidence="1">Membrane</location>
        <topology evidence="1">Multi-pass membrane protein</topology>
    </subcellularLocation>
</comment>
<dbReference type="InterPro" id="IPR001594">
    <property type="entry name" value="Palmitoyltrfase_DHHC"/>
</dbReference>
<dbReference type="HOGENOM" id="CLU_061460_0_0_1"/>
<reference evidence="11" key="1">
    <citation type="journal article" date="2013" name="Science">
        <title>The Amborella genome and the evolution of flowering plants.</title>
        <authorList>
            <consortium name="Amborella Genome Project"/>
        </authorList>
    </citation>
    <scope>NUCLEOTIDE SEQUENCE [LARGE SCALE GENOMIC DNA]</scope>
</reference>
<evidence type="ECO:0000313" key="10">
    <source>
        <dbReference type="EMBL" id="ERN12295.1"/>
    </source>
</evidence>
<dbReference type="Pfam" id="PF01529">
    <property type="entry name" value="DHHC"/>
    <property type="match status" value="1"/>
</dbReference>
<keyword evidence="4 8" id="KW-0812">Transmembrane</keyword>
<evidence type="ECO:0000256" key="5">
    <source>
        <dbReference type="ARBA" id="ARBA00022989"/>
    </source>
</evidence>
<protein>
    <recommendedName>
        <fullName evidence="8">S-acyltransferase</fullName>
        <ecNumber evidence="8">2.3.1.225</ecNumber>
    </recommendedName>
    <alternativeName>
        <fullName evidence="8">Palmitoyltransferase</fullName>
    </alternativeName>
</protein>
<evidence type="ECO:0000313" key="11">
    <source>
        <dbReference type="Proteomes" id="UP000017836"/>
    </source>
</evidence>
<proteinExistence type="inferred from homology"/>
<evidence type="ECO:0000256" key="8">
    <source>
        <dbReference type="RuleBase" id="RU079119"/>
    </source>
</evidence>
<keyword evidence="7 8" id="KW-0012">Acyltransferase</keyword>
<dbReference type="PROSITE" id="PS50216">
    <property type="entry name" value="DHHC"/>
    <property type="match status" value="1"/>
</dbReference>
<comment type="domain">
    <text evidence="8">The DHHC domain is required for palmitoyltransferase activity.</text>
</comment>